<dbReference type="Pfam" id="PF00913">
    <property type="entry name" value="Trypan_glycop"/>
    <property type="match status" value="1"/>
</dbReference>
<keyword evidence="3" id="KW-0336">GPI-anchor</keyword>
<dbReference type="InterPro" id="IPR001812">
    <property type="entry name" value="Trypano_VSG_A_N_dom"/>
</dbReference>
<feature type="chain" id="PRO_5009615318" evidence="8">
    <location>
        <begin position="27"/>
        <end position="443"/>
    </location>
</feature>
<evidence type="ECO:0000256" key="7">
    <source>
        <dbReference type="SAM" id="MobiDB-lite"/>
    </source>
</evidence>
<dbReference type="Gene3D" id="3.90.150.10">
    <property type="entry name" value="Variant Surface Glycoprotein, subunit A domain 1"/>
    <property type="match status" value="1"/>
</dbReference>
<name>A0A1J0R6L0_9TRYP</name>
<dbReference type="GO" id="GO:0042783">
    <property type="term" value="P:symbiont-mediated evasion of host immune response"/>
    <property type="evidence" value="ECO:0007669"/>
    <property type="project" value="InterPro"/>
</dbReference>
<keyword evidence="6" id="KW-0449">Lipoprotein</keyword>
<comment type="subcellular location">
    <subcellularLocation>
        <location evidence="1">Cell membrane</location>
        <topology evidence="1">Lipid-anchor</topology>
        <topology evidence="1">GPI-anchor</topology>
    </subcellularLocation>
</comment>
<evidence type="ECO:0000256" key="4">
    <source>
        <dbReference type="ARBA" id="ARBA00023136"/>
    </source>
</evidence>
<reference evidence="10" key="1">
    <citation type="submission" date="2016-08" db="EMBL/GenBank/DDBJ databases">
        <title>VSG repertoire of Trypanosoma brucei EATRO 1125.</title>
        <authorList>
            <person name="Cross G.A."/>
        </authorList>
    </citation>
    <scope>NUCLEOTIDE SEQUENCE</scope>
    <source>
        <strain evidence="10">EATRO 1125</strain>
    </source>
</reference>
<dbReference type="SUPFAM" id="SSF58087">
    <property type="entry name" value="Variant surface glycoprotein (N-terminal domain)"/>
    <property type="match status" value="1"/>
</dbReference>
<dbReference type="VEuPathDB" id="TriTrypDB:Tb427_000136600"/>
<dbReference type="VEuPathDB" id="TriTrypDB:Tb1125.11.17330"/>
<keyword evidence="4" id="KW-0472">Membrane</keyword>
<evidence type="ECO:0000256" key="5">
    <source>
        <dbReference type="ARBA" id="ARBA00023180"/>
    </source>
</evidence>
<evidence type="ECO:0000256" key="8">
    <source>
        <dbReference type="SAM" id="SignalP"/>
    </source>
</evidence>
<evidence type="ECO:0000313" key="10">
    <source>
        <dbReference type="EMBL" id="APD73481.1"/>
    </source>
</evidence>
<dbReference type="Gene3D" id="1.10.470.10">
    <property type="entry name" value="Variant Surface Glycoprotein, subunit A, domain 2"/>
    <property type="match status" value="1"/>
</dbReference>
<evidence type="ECO:0000256" key="2">
    <source>
        <dbReference type="ARBA" id="ARBA00022475"/>
    </source>
</evidence>
<feature type="domain" description="Trypanosome variant surface glycoprotein A-type N-terminal" evidence="9">
    <location>
        <begin position="14"/>
        <end position="378"/>
    </location>
</feature>
<proteinExistence type="predicted"/>
<sequence length="443" mass="47879">MHKRKQLIAANCSLFLFLATTPPVFGGNHMGLKKTSWQVLCDSTTELSQIPSGVVHTIDAILDTVAKYDKEATRADIFTYLSADVKEQQQAAILAAHLRTQAGQALAQAKDNDITNGIHLAATAGYLKGHIDEFVGVAQETKEASNGCLLNAGGTSAARRAGDTLESTACKLDLPNTMRTPRTLQKISAAGVTDAPDPKNDHAGHEHQDDDDACKLLSATQANGLGSGGAIGAGFTWAGGYYNVPATSDTVVKVADLRTKAAAATGKAKPWVNLFETLANQPSAQHAAHKNETATVEQSVTATELLNRILNDKPEATDADIKDKRTHLFTTTSQKTVNELMAKIHDFKLPAKAAGIPAERELGSVEDAKELAALLSYYRLENLKHLSKVEADLRAEKSTKLPKTAEEKEKECNEVVDSEDKCKKLRDKWCIFNKAKRVSLKRR</sequence>
<feature type="signal peptide" evidence="8">
    <location>
        <begin position="1"/>
        <end position="26"/>
    </location>
</feature>
<organism evidence="10">
    <name type="scientific">Trypanosoma brucei</name>
    <dbReference type="NCBI Taxonomy" id="5691"/>
    <lineage>
        <taxon>Eukaryota</taxon>
        <taxon>Discoba</taxon>
        <taxon>Euglenozoa</taxon>
        <taxon>Kinetoplastea</taxon>
        <taxon>Metakinetoplastina</taxon>
        <taxon>Trypanosomatida</taxon>
        <taxon>Trypanosomatidae</taxon>
        <taxon>Trypanosoma</taxon>
    </lineage>
</organism>
<feature type="compositionally biased region" description="Basic and acidic residues" evidence="7">
    <location>
        <begin position="196"/>
        <end position="208"/>
    </location>
</feature>
<evidence type="ECO:0000256" key="3">
    <source>
        <dbReference type="ARBA" id="ARBA00022622"/>
    </source>
</evidence>
<dbReference type="EMBL" id="KX699525">
    <property type="protein sequence ID" value="APD73481.1"/>
    <property type="molecule type" value="Genomic_DNA"/>
</dbReference>
<accession>A0A1J0R6L0</accession>
<feature type="region of interest" description="Disordered" evidence="7">
    <location>
        <begin position="189"/>
        <end position="210"/>
    </location>
</feature>
<keyword evidence="2" id="KW-1003">Cell membrane</keyword>
<evidence type="ECO:0000259" key="9">
    <source>
        <dbReference type="Pfam" id="PF00913"/>
    </source>
</evidence>
<dbReference type="GO" id="GO:0005886">
    <property type="term" value="C:plasma membrane"/>
    <property type="evidence" value="ECO:0007669"/>
    <property type="project" value="UniProtKB-SubCell"/>
</dbReference>
<dbReference type="AlphaFoldDB" id="A0A1J0R6L0"/>
<keyword evidence="8" id="KW-0732">Signal</keyword>
<dbReference type="GO" id="GO:0098552">
    <property type="term" value="C:side of membrane"/>
    <property type="evidence" value="ECO:0007669"/>
    <property type="project" value="UniProtKB-KW"/>
</dbReference>
<evidence type="ECO:0000256" key="6">
    <source>
        <dbReference type="ARBA" id="ARBA00023288"/>
    </source>
</evidence>
<evidence type="ECO:0000256" key="1">
    <source>
        <dbReference type="ARBA" id="ARBA00004609"/>
    </source>
</evidence>
<dbReference type="VEuPathDB" id="TriTrypDB:Tb08.27P2.260"/>
<protein>
    <submittedName>
        <fullName evidence="10">Variant surface glycoprotein 1125.1246</fullName>
    </submittedName>
</protein>
<keyword evidence="5" id="KW-0325">Glycoprotein</keyword>